<dbReference type="Proteomes" id="UP001431209">
    <property type="component" value="Unassembled WGS sequence"/>
</dbReference>
<reference evidence="2 3" key="1">
    <citation type="submission" date="2024-03" db="EMBL/GenBank/DDBJ databases">
        <title>The Acrasis kona genome and developmental transcriptomes reveal deep origins of eukaryotic multicellular pathways.</title>
        <authorList>
            <person name="Sheikh S."/>
            <person name="Fu C.-J."/>
            <person name="Brown M.W."/>
            <person name="Baldauf S.L."/>
        </authorList>
    </citation>
    <scope>NUCLEOTIDE SEQUENCE [LARGE SCALE GENOMIC DNA]</scope>
    <source>
        <strain evidence="2 3">ATCC MYA-3509</strain>
    </source>
</reference>
<name>A0AAW2YW70_9EUKA</name>
<evidence type="ECO:0000313" key="3">
    <source>
        <dbReference type="Proteomes" id="UP001431209"/>
    </source>
</evidence>
<dbReference type="EMBL" id="JAOPGA020000701">
    <property type="protein sequence ID" value="KAL0480899.1"/>
    <property type="molecule type" value="Genomic_DNA"/>
</dbReference>
<keyword evidence="3" id="KW-1185">Reference proteome</keyword>
<dbReference type="AlphaFoldDB" id="A0AAW2YW70"/>
<dbReference type="InterPro" id="IPR000048">
    <property type="entry name" value="IQ_motif_EF-hand-BS"/>
</dbReference>
<dbReference type="PROSITE" id="PS50096">
    <property type="entry name" value="IQ"/>
    <property type="match status" value="1"/>
</dbReference>
<dbReference type="Pfam" id="PF00612">
    <property type="entry name" value="IQ"/>
    <property type="match status" value="1"/>
</dbReference>
<evidence type="ECO:0000256" key="1">
    <source>
        <dbReference type="SAM" id="Coils"/>
    </source>
</evidence>
<protein>
    <submittedName>
        <fullName evidence="2">Uncharacterized protein</fullName>
    </submittedName>
</protein>
<comment type="caution">
    <text evidence="2">The sequence shown here is derived from an EMBL/GenBank/DDBJ whole genome shotgun (WGS) entry which is preliminary data.</text>
</comment>
<gene>
    <name evidence="2" type="ORF">AKO1_004058</name>
</gene>
<organism evidence="2 3">
    <name type="scientific">Acrasis kona</name>
    <dbReference type="NCBI Taxonomy" id="1008807"/>
    <lineage>
        <taxon>Eukaryota</taxon>
        <taxon>Discoba</taxon>
        <taxon>Heterolobosea</taxon>
        <taxon>Tetramitia</taxon>
        <taxon>Eutetramitia</taxon>
        <taxon>Acrasidae</taxon>
        <taxon>Acrasis</taxon>
    </lineage>
</organism>
<feature type="non-terminal residue" evidence="2">
    <location>
        <position position="404"/>
    </location>
</feature>
<feature type="coiled-coil region" evidence="1">
    <location>
        <begin position="56"/>
        <end position="90"/>
    </location>
</feature>
<sequence length="404" mass="46836">MQDLFMDDRTRTDYNKMKQAKEMYKVEQMKKGILTPQNEENIFQKRATTVELISRIKTLESENTILRKQSERSSNELKDAQAAMALLKEDVSGKRRTDIKNRETFIRKLTVKVNKLNQSITHRENNFVFQQQLVKSLTQKKNILHQQNSALTTKLLHQSDMVARLKSKMELQASSLKVMNEISSSLICQFMSRIAPDTDVQGHHVVKILYRDLFKTYIIAMNAAIKIQSWFRGVISRRKLLKNGFYIIASQNKREGKNHHFPHSKAPQNLNVVVNIAKKSSKPLREILPQGKLPKNKRDLESFDMMRQFLDVIMASSNQTKKLSNLGQLLLIVKDEILEWLRTETSQELEKMKKEIEVFSENIVRVVRAASEKPYTTRSTQTTQTEVKEKGIQCGITNVSRVEI</sequence>
<evidence type="ECO:0000313" key="2">
    <source>
        <dbReference type="EMBL" id="KAL0480899.1"/>
    </source>
</evidence>
<keyword evidence="1" id="KW-0175">Coiled coil</keyword>
<accession>A0AAW2YW70</accession>
<proteinExistence type="predicted"/>